<dbReference type="GO" id="GO:0030246">
    <property type="term" value="F:carbohydrate binding"/>
    <property type="evidence" value="ECO:0007669"/>
    <property type="project" value="UniProtKB-UniRule"/>
</dbReference>
<accession>A0A1Q5PRN5</accession>
<dbReference type="Proteomes" id="UP000186465">
    <property type="component" value="Unassembled WGS sequence"/>
</dbReference>
<dbReference type="EC" id="5.1.3.15" evidence="4"/>
<dbReference type="AlphaFoldDB" id="A0A1Q5PRN5"/>
<dbReference type="EMBL" id="MPDM01000002">
    <property type="protein sequence ID" value="OKL50248.1"/>
    <property type="molecule type" value="Genomic_DNA"/>
</dbReference>
<dbReference type="GO" id="GO:0047938">
    <property type="term" value="F:glucose-6-phosphate 1-epimerase activity"/>
    <property type="evidence" value="ECO:0007669"/>
    <property type="project" value="UniProtKB-UniRule"/>
</dbReference>
<dbReference type="InterPro" id="IPR008183">
    <property type="entry name" value="Aldose_1/G6P_1-epimerase"/>
</dbReference>
<dbReference type="GO" id="GO:0005975">
    <property type="term" value="P:carbohydrate metabolic process"/>
    <property type="evidence" value="ECO:0007669"/>
    <property type="project" value="InterPro"/>
</dbReference>
<proteinExistence type="inferred from homology"/>
<feature type="active site" evidence="5">
    <location>
        <position position="151"/>
    </location>
</feature>
<organism evidence="6 7">
    <name type="scientific">Boudabousia marimammalium</name>
    <dbReference type="NCBI Taxonomy" id="156892"/>
    <lineage>
        <taxon>Bacteria</taxon>
        <taxon>Bacillati</taxon>
        <taxon>Actinomycetota</taxon>
        <taxon>Actinomycetes</taxon>
        <taxon>Actinomycetales</taxon>
        <taxon>Actinomycetaceae</taxon>
        <taxon>Boudabousia</taxon>
    </lineage>
</organism>
<dbReference type="InterPro" id="IPR011013">
    <property type="entry name" value="Gal_mutarotase_sf_dom"/>
</dbReference>
<dbReference type="PANTHER" id="PTHR11122:SF13">
    <property type="entry name" value="GLUCOSE-6-PHOSPHATE 1-EPIMERASE"/>
    <property type="match status" value="1"/>
</dbReference>
<evidence type="ECO:0000313" key="6">
    <source>
        <dbReference type="EMBL" id="OKL50248.1"/>
    </source>
</evidence>
<dbReference type="Gene3D" id="2.70.98.10">
    <property type="match status" value="1"/>
</dbReference>
<evidence type="ECO:0000256" key="5">
    <source>
        <dbReference type="PIRSR" id="PIRSR016020-1"/>
    </source>
</evidence>
<dbReference type="InterPro" id="IPR014718">
    <property type="entry name" value="GH-type_carb-bd"/>
</dbReference>
<dbReference type="OrthoDB" id="9790727at2"/>
<comment type="caution">
    <text evidence="6">The sequence shown here is derived from an EMBL/GenBank/DDBJ whole genome shotgun (WGS) entry which is preliminary data.</text>
</comment>
<feature type="active site" evidence="5">
    <location>
        <position position="253"/>
    </location>
</feature>
<reference evidence="7" key="1">
    <citation type="submission" date="2016-11" db="EMBL/GenBank/DDBJ databases">
        <title>Actinomyces gypaetusis sp. nov. isolated from Gypaetus barbatus in Qinghai Tibet Plateau China.</title>
        <authorList>
            <person name="Meng X."/>
        </authorList>
    </citation>
    <scope>NUCLEOTIDE SEQUENCE [LARGE SCALE GENOMIC DNA]</scope>
    <source>
        <strain evidence="7">DSM 15383</strain>
    </source>
</reference>
<dbReference type="InterPro" id="IPR025532">
    <property type="entry name" value="G6P_1-epimerase"/>
</dbReference>
<name>A0A1Q5PRN5_9ACTO</name>
<keyword evidence="3 4" id="KW-0413">Isomerase</keyword>
<dbReference type="CDD" id="cd09020">
    <property type="entry name" value="D-hex-6-P-epi_like"/>
    <property type="match status" value="1"/>
</dbReference>
<dbReference type="GO" id="GO:0005737">
    <property type="term" value="C:cytoplasm"/>
    <property type="evidence" value="ECO:0007669"/>
    <property type="project" value="TreeGrafter"/>
</dbReference>
<sequence length="281" mass="31139">MDIDSVVIASPSSNARVFHQGAHVEQWTPQGQEPVVWVSQASAYQVGKSIRGGIPIIFPWFNQGRTLGLRPRHGFARTTKWEYLGSRPLPEGGMQATWFFDPTSAQEAEGADLFPYDYALHYRVSCDEALTVELEITNLSDEDFECELAFHTYLQVGDIERTTLEGLDGVEAVNPFISPEHFTQEGNVESLTGIDRVFFSGPNLTVRDEALSRNIQVESEGATNTIVWNPGPEGAAGMSDMGDDEWRQMLCVEAGCIYDNAIVVEPGRTHTLSYRLSTTSL</sequence>
<dbReference type="RefSeq" id="WP_075361073.1">
    <property type="nucleotide sequence ID" value="NZ_MPDM01000002.1"/>
</dbReference>
<dbReference type="PANTHER" id="PTHR11122">
    <property type="entry name" value="APOSPORY-ASSOCIATED PROTEIN C-RELATED"/>
    <property type="match status" value="1"/>
</dbReference>
<dbReference type="PIRSF" id="PIRSF016020">
    <property type="entry name" value="PHexose_mutarotase"/>
    <property type="match status" value="1"/>
</dbReference>
<gene>
    <name evidence="6" type="ORF">BM477_02325</name>
</gene>
<dbReference type="SUPFAM" id="SSF74650">
    <property type="entry name" value="Galactose mutarotase-like"/>
    <property type="match status" value="1"/>
</dbReference>
<evidence type="ECO:0000256" key="3">
    <source>
        <dbReference type="ARBA" id="ARBA00023235"/>
    </source>
</evidence>
<evidence type="ECO:0000256" key="2">
    <source>
        <dbReference type="ARBA" id="ARBA00005866"/>
    </source>
</evidence>
<evidence type="ECO:0000256" key="4">
    <source>
        <dbReference type="PIRNR" id="PIRNR016020"/>
    </source>
</evidence>
<comment type="similarity">
    <text evidence="2 4">Belongs to the glucose-6-phosphate 1-epimerase family.</text>
</comment>
<evidence type="ECO:0000256" key="1">
    <source>
        <dbReference type="ARBA" id="ARBA00001096"/>
    </source>
</evidence>
<comment type="catalytic activity">
    <reaction evidence="1">
        <text>alpha-D-glucose 6-phosphate = beta-D-glucose 6-phosphate</text>
        <dbReference type="Rhea" id="RHEA:16249"/>
        <dbReference type="ChEBI" id="CHEBI:58225"/>
        <dbReference type="ChEBI" id="CHEBI:58247"/>
        <dbReference type="EC" id="5.1.3.15"/>
    </reaction>
</comment>
<protein>
    <recommendedName>
        <fullName evidence="4">Putative glucose-6-phosphate 1-epimerase</fullName>
        <ecNumber evidence="4">5.1.3.15</ecNumber>
    </recommendedName>
</protein>
<keyword evidence="7" id="KW-1185">Reference proteome</keyword>
<dbReference type="Pfam" id="PF01263">
    <property type="entry name" value="Aldose_epim"/>
    <property type="match status" value="1"/>
</dbReference>
<evidence type="ECO:0000313" key="7">
    <source>
        <dbReference type="Proteomes" id="UP000186465"/>
    </source>
</evidence>
<dbReference type="STRING" id="156892.BM477_02325"/>